<dbReference type="Gene3D" id="3.30.70.270">
    <property type="match status" value="1"/>
</dbReference>
<organism evidence="2 3">
    <name type="scientific">Mytilus galloprovincialis</name>
    <name type="common">Mediterranean mussel</name>
    <dbReference type="NCBI Taxonomy" id="29158"/>
    <lineage>
        <taxon>Eukaryota</taxon>
        <taxon>Metazoa</taxon>
        <taxon>Spiralia</taxon>
        <taxon>Lophotrochozoa</taxon>
        <taxon>Mollusca</taxon>
        <taxon>Bivalvia</taxon>
        <taxon>Autobranchia</taxon>
        <taxon>Pteriomorphia</taxon>
        <taxon>Mytilida</taxon>
        <taxon>Mytiloidea</taxon>
        <taxon>Mytilidae</taxon>
        <taxon>Mytilinae</taxon>
        <taxon>Mytilus</taxon>
    </lineage>
</organism>
<dbReference type="InterPro" id="IPR043502">
    <property type="entry name" value="DNA/RNA_pol_sf"/>
</dbReference>
<dbReference type="PANTHER" id="PTHR33050">
    <property type="entry name" value="REVERSE TRANSCRIPTASE DOMAIN-CONTAINING PROTEIN"/>
    <property type="match status" value="1"/>
</dbReference>
<dbReference type="Pfam" id="PF00078">
    <property type="entry name" value="RVT_1"/>
    <property type="match status" value="1"/>
</dbReference>
<reference evidence="2" key="1">
    <citation type="submission" date="2018-11" db="EMBL/GenBank/DDBJ databases">
        <authorList>
            <person name="Alioto T."/>
            <person name="Alioto T."/>
        </authorList>
    </citation>
    <scope>NUCLEOTIDE SEQUENCE</scope>
</reference>
<dbReference type="InterPro" id="IPR043128">
    <property type="entry name" value="Rev_trsase/Diguanyl_cyclase"/>
</dbReference>
<evidence type="ECO:0000313" key="2">
    <source>
        <dbReference type="EMBL" id="VDI20936.1"/>
    </source>
</evidence>
<name>A0A8B6DIY7_MYTGA</name>
<dbReference type="EMBL" id="UYJE01003625">
    <property type="protein sequence ID" value="VDI20936.1"/>
    <property type="molecule type" value="Genomic_DNA"/>
</dbReference>
<dbReference type="InterPro" id="IPR000477">
    <property type="entry name" value="RT_dom"/>
</dbReference>
<gene>
    <name evidence="2" type="ORF">MGAL_10B022191</name>
</gene>
<dbReference type="PANTHER" id="PTHR33050:SF8">
    <property type="entry name" value="REVERSE TRANSCRIPTASE DOMAIN-CONTAINING PROTEIN"/>
    <property type="match status" value="1"/>
</dbReference>
<proteinExistence type="predicted"/>
<dbReference type="SUPFAM" id="SSF56672">
    <property type="entry name" value="DNA/RNA polymerases"/>
    <property type="match status" value="1"/>
</dbReference>
<evidence type="ECO:0000259" key="1">
    <source>
        <dbReference type="Pfam" id="PF00078"/>
    </source>
</evidence>
<dbReference type="Proteomes" id="UP000596742">
    <property type="component" value="Unassembled WGS sequence"/>
</dbReference>
<dbReference type="AlphaFoldDB" id="A0A8B6DIY7"/>
<keyword evidence="3" id="KW-1185">Reference proteome</keyword>
<dbReference type="OrthoDB" id="6153508at2759"/>
<dbReference type="InterPro" id="IPR052055">
    <property type="entry name" value="Hepadnavirus_pol/RT"/>
</dbReference>
<evidence type="ECO:0000313" key="3">
    <source>
        <dbReference type="Proteomes" id="UP000596742"/>
    </source>
</evidence>
<accession>A0A8B6DIY7</accession>
<feature type="domain" description="Reverse transcriptase" evidence="1">
    <location>
        <begin position="183"/>
        <end position="300"/>
    </location>
</feature>
<sequence length="307" mass="34388">MFSNLEHAMHTTQKGSGVILTPADSNMDAQHAEVNTQLFFVRDIKMAKQRDTFSLGFSPVKVENLEIYLHDNPLLEHASYLLSGFKFGFSFHYSGPRLPTDSKNLKSAIERPDILLQKIKKEIDAGRVAGPFKFGPIPTLRISPLGLVPKGKDGQFRVIHHLSYPKNSSVNDFIDPKKCSVVYSNIDDAVDVIKLYGNKTLASKSDVRSAFRLLPISPIDFDLLGFKRNQEFYFDKTLPFGASISCALFNKFASFLHWAVSVRQSEGAIVHYLDDFLFLGRGGTCQCADLLHTFKVICNDLRNSFSG</sequence>
<dbReference type="Gene3D" id="3.10.10.10">
    <property type="entry name" value="HIV Type 1 Reverse Transcriptase, subunit A, domain 1"/>
    <property type="match status" value="1"/>
</dbReference>
<comment type="caution">
    <text evidence="2">The sequence shown here is derived from an EMBL/GenBank/DDBJ whole genome shotgun (WGS) entry which is preliminary data.</text>
</comment>
<protein>
    <recommendedName>
        <fullName evidence="1">Reverse transcriptase domain-containing protein</fullName>
    </recommendedName>
</protein>